<feature type="domain" description="Helicase ATP-binding" evidence="5">
    <location>
        <begin position="393"/>
        <end position="541"/>
    </location>
</feature>
<evidence type="ECO:0000256" key="2">
    <source>
        <dbReference type="ARBA" id="ARBA00022801"/>
    </source>
</evidence>
<dbReference type="InterPro" id="IPR049730">
    <property type="entry name" value="SNF2/RAD54-like_C"/>
</dbReference>
<dbReference type="InterPro" id="IPR027417">
    <property type="entry name" value="P-loop_NTPase"/>
</dbReference>
<dbReference type="GO" id="GO:0016787">
    <property type="term" value="F:hydrolase activity"/>
    <property type="evidence" value="ECO:0007669"/>
    <property type="project" value="UniProtKB-KW"/>
</dbReference>
<dbReference type="PANTHER" id="PTHR45626:SF51">
    <property type="entry name" value="SNF2-RELATED DOMAIN-CONTAINING PROTEIN"/>
    <property type="match status" value="1"/>
</dbReference>
<evidence type="ECO:0000259" key="6">
    <source>
        <dbReference type="PROSITE" id="PS51194"/>
    </source>
</evidence>
<keyword evidence="3" id="KW-0067">ATP-binding</keyword>
<dbReference type="CDD" id="cd18793">
    <property type="entry name" value="SF2_C_SNF"/>
    <property type="match status" value="1"/>
</dbReference>
<dbReference type="SMART" id="SM00490">
    <property type="entry name" value="HELICc"/>
    <property type="match status" value="1"/>
</dbReference>
<feature type="domain" description="Helicase C-terminal" evidence="6">
    <location>
        <begin position="915"/>
        <end position="1078"/>
    </location>
</feature>
<dbReference type="GO" id="GO:0008094">
    <property type="term" value="F:ATP-dependent activity, acting on DNA"/>
    <property type="evidence" value="ECO:0007669"/>
    <property type="project" value="TreeGrafter"/>
</dbReference>
<evidence type="ECO:0000256" key="3">
    <source>
        <dbReference type="ARBA" id="ARBA00022840"/>
    </source>
</evidence>
<name>A0A9P6N577_9FUNG</name>
<evidence type="ECO:0008006" key="9">
    <source>
        <dbReference type="Google" id="ProtNLM"/>
    </source>
</evidence>
<gene>
    <name evidence="7" type="ORF">BGZ80_007424</name>
</gene>
<evidence type="ECO:0000313" key="7">
    <source>
        <dbReference type="EMBL" id="KAG0023893.1"/>
    </source>
</evidence>
<dbReference type="GO" id="GO:0006281">
    <property type="term" value="P:DNA repair"/>
    <property type="evidence" value="ECO:0007669"/>
    <property type="project" value="TreeGrafter"/>
</dbReference>
<evidence type="ECO:0000259" key="5">
    <source>
        <dbReference type="PROSITE" id="PS51192"/>
    </source>
</evidence>
<evidence type="ECO:0000313" key="8">
    <source>
        <dbReference type="Proteomes" id="UP000703661"/>
    </source>
</evidence>
<dbReference type="Pfam" id="PF00176">
    <property type="entry name" value="SNF2-rel_dom"/>
    <property type="match status" value="1"/>
</dbReference>
<evidence type="ECO:0000256" key="4">
    <source>
        <dbReference type="SAM" id="MobiDB-lite"/>
    </source>
</evidence>
<keyword evidence="1" id="KW-0547">Nucleotide-binding</keyword>
<dbReference type="InterPro" id="IPR014001">
    <property type="entry name" value="Helicase_ATP-bd"/>
</dbReference>
<dbReference type="GO" id="GO:0005634">
    <property type="term" value="C:nucleus"/>
    <property type="evidence" value="ECO:0007669"/>
    <property type="project" value="TreeGrafter"/>
</dbReference>
<feature type="compositionally biased region" description="Low complexity" evidence="4">
    <location>
        <begin position="1568"/>
        <end position="1578"/>
    </location>
</feature>
<keyword evidence="8" id="KW-1185">Reference proteome</keyword>
<dbReference type="InterPro" id="IPR000330">
    <property type="entry name" value="SNF2_N"/>
</dbReference>
<accession>A0A9P6N577</accession>
<keyword evidence="2" id="KW-0378">Hydrolase</keyword>
<dbReference type="PANTHER" id="PTHR45626">
    <property type="entry name" value="TRANSCRIPTION TERMINATION FACTOR 2-RELATED"/>
    <property type="match status" value="1"/>
</dbReference>
<organism evidence="7 8">
    <name type="scientific">Entomortierella chlamydospora</name>
    <dbReference type="NCBI Taxonomy" id="101097"/>
    <lineage>
        <taxon>Eukaryota</taxon>
        <taxon>Fungi</taxon>
        <taxon>Fungi incertae sedis</taxon>
        <taxon>Mucoromycota</taxon>
        <taxon>Mortierellomycotina</taxon>
        <taxon>Mortierellomycetes</taxon>
        <taxon>Mortierellales</taxon>
        <taxon>Mortierellaceae</taxon>
        <taxon>Entomortierella</taxon>
    </lineage>
</organism>
<proteinExistence type="predicted"/>
<evidence type="ECO:0000256" key="1">
    <source>
        <dbReference type="ARBA" id="ARBA00022741"/>
    </source>
</evidence>
<dbReference type="Proteomes" id="UP000703661">
    <property type="component" value="Unassembled WGS sequence"/>
</dbReference>
<comment type="caution">
    <text evidence="7">The sequence shown here is derived from an EMBL/GenBank/DDBJ whole genome shotgun (WGS) entry which is preliminary data.</text>
</comment>
<dbReference type="PROSITE" id="PS51194">
    <property type="entry name" value="HELICASE_CTER"/>
    <property type="match status" value="1"/>
</dbReference>
<dbReference type="Gene3D" id="3.40.50.300">
    <property type="entry name" value="P-loop containing nucleotide triphosphate hydrolases"/>
    <property type="match status" value="1"/>
</dbReference>
<dbReference type="Gene3D" id="3.40.50.10810">
    <property type="entry name" value="Tandem AAA-ATPase domain"/>
    <property type="match status" value="1"/>
</dbReference>
<dbReference type="InterPro" id="IPR050628">
    <property type="entry name" value="SNF2_RAD54_helicase_TF"/>
</dbReference>
<reference evidence="7" key="1">
    <citation type="journal article" date="2020" name="Fungal Divers.">
        <title>Resolving the Mortierellaceae phylogeny through synthesis of multi-gene phylogenetics and phylogenomics.</title>
        <authorList>
            <person name="Vandepol N."/>
            <person name="Liber J."/>
            <person name="Desiro A."/>
            <person name="Na H."/>
            <person name="Kennedy M."/>
            <person name="Barry K."/>
            <person name="Grigoriev I.V."/>
            <person name="Miller A.N."/>
            <person name="O'Donnell K."/>
            <person name="Stajich J.E."/>
            <person name="Bonito G."/>
        </authorList>
    </citation>
    <scope>NUCLEOTIDE SEQUENCE</scope>
    <source>
        <strain evidence="7">NRRL 2769</strain>
    </source>
</reference>
<dbReference type="Pfam" id="PF00271">
    <property type="entry name" value="Helicase_C"/>
    <property type="match status" value="1"/>
</dbReference>
<protein>
    <recommendedName>
        <fullName evidence="9">Snf2 family helicase</fullName>
    </recommendedName>
</protein>
<dbReference type="SUPFAM" id="SSF52540">
    <property type="entry name" value="P-loop containing nucleoside triphosphate hydrolases"/>
    <property type="match status" value="2"/>
</dbReference>
<dbReference type="GO" id="GO:0005524">
    <property type="term" value="F:ATP binding"/>
    <property type="evidence" value="ECO:0007669"/>
    <property type="project" value="UniProtKB-KW"/>
</dbReference>
<dbReference type="EMBL" id="JAAAID010000038">
    <property type="protein sequence ID" value="KAG0023893.1"/>
    <property type="molecule type" value="Genomic_DNA"/>
</dbReference>
<sequence length="1586" mass="180030">MSSKEWSSQSSSNSIPIGSWDTHSPAEFVPIDGFLPRPFRREESIVLQDQRMAQALKLLVEYNILECHESNFDNGRLFRRFMIYAIDNNVNDRSVPLLGLSKTRVKQALIMVLLNMNVDPWIFNHKSEQTPDRYTPTTIFQSDQSKRLLDIYLDMPSPRASNDPYMYPDIQPPPTSVQRILDRALNQDAPKGMRTKLYGYQKNSLWKLLRRELCPDYLISPTLIPLQDMNQQTYYINVANNPPSFCRKPLERWEDVRGGIICEDMTRDQFSQPPASATRIFCELYPFAPPSAIMVRDGTMSVDNETTLLAPGSAIPTLRDLAAAAVKINNIEYRKANEYINDDTMEMLEAMSVYYYAEESTSRTPRTRGFRMAKLALEVYLSSSTLVIVPPDLTDQWCNEVNKHTKDHALKLLRIESDDKEIPDHRTLMKYDIVLITQNRFAKEYEPGAYSNKHARGKAQCHCKELYISCRCPIPRTVSPLMQVHWKRVIVDEGHSLGVKMSDHTLLAEVLHADRRWVCTGTPTFNLGNLMPSSSSSNNEAPVSDKGDLDRLSTLMRLFLHIQPYYEQKTLFSTALVKPLREHHSISTGSCSPSDEWSLESLSSIARLRHLMDRIMVRNKPEDVINDVKLPPLYERIVGLDLEFFQVLTINCYVGIIQANAVLSEREDQDYFFHPSNRKHLSRVIENLKDGCFWNPAGKDFQSTLRNTLDNVRQAIQKHRSTPGGKYPEDDFQLLVDIRNHLNDALMNDEWRAIQKTQEVGYYCGNLPMAVQQAHALIPSDEVPPVFMWTRETAAEGSRREASVTGDSENVCVMLANQITNLRSEMQKILQTEEPEYIPTRRISNPQPLQGNHPIIIDLDPLRVEENTPASQSSEASNVIPPSVARNGETLLDRAQELKSTMTREQMSKATIICSTSSKLNYIASQILRHQKSEKAIVFCQGQTTLYYIHEYLTLAKVRCLMYHTHGMTKKERSNNIMTFNTSENVSAIIMDIKHGAHGIDLSSASRVYFVSPVWQTGTMRQAVKRAHRIGQTRPVYVETLVIKDSLEEAIMNRRKEIDDREESSESTLMPELGLDLAATSATHMRMAKIQKPKNGGKEIVDDSKIMHFMRNIKFMSLPARGRSLSWTSEGELSNRRGLIDSWKSATHTYRTSDDQMAFKEDDSKYNLHDNSNAAIPFLLPNRNSWGIQQQRQQTESQHVSTMDQSDEYDQLEDLDQEETMRSPDSGSVECTESLQHRVHDTDMVGVRLGARGDTQTYSPILISDDEDPGQADMDVDNTPDGEIMPLEPVTLNAEAYRSVAESGAKKPDIRLKMTKRKFTENKRWQISTPLSPSTSTTLLERMDTLTLNNRKKEEDEKKISPLDGAKLEWRDGSVDTKVKIQSGYPTIQAAESSGHVKSETSFRPKVEVKSEFAGVAMKPELEYYILFDVDDEGDNKGAAPLKFEAGDDNKDAVPLKFEAGGDSKNAVSLKLESDGDNQSIDSKDSIAFVPKQTTSNFYVLLDDDDEDSKNNKHTKNEFDKNRLHGVKVESASLDTKTTLIDPGYSSNTIQKRSSSLGRPNREDFEESIGSSSYVGESSSKKVRFI</sequence>
<feature type="compositionally biased region" description="Polar residues" evidence="4">
    <location>
        <begin position="1540"/>
        <end position="1558"/>
    </location>
</feature>
<dbReference type="InterPro" id="IPR038718">
    <property type="entry name" value="SNF2-like_sf"/>
</dbReference>
<dbReference type="InterPro" id="IPR001650">
    <property type="entry name" value="Helicase_C-like"/>
</dbReference>
<feature type="region of interest" description="Disordered" evidence="4">
    <location>
        <begin position="1540"/>
        <end position="1586"/>
    </location>
</feature>
<dbReference type="PROSITE" id="PS51192">
    <property type="entry name" value="HELICASE_ATP_BIND_1"/>
    <property type="match status" value="1"/>
</dbReference>